<sequence>MVLWCGERLRISEATVCRGALISWVVLGAGLTRRVICGHCGATSVTTTKTKRARASVARVVTFTASPAMLNSSAVFVEARRAFVGSVAVKKNSKRCLKSAHRLLISPSNRSGSGGFTNSMLAFLVWAAGGTA</sequence>
<protein>
    <submittedName>
        <fullName evidence="1">Putative secreted protein</fullName>
    </submittedName>
</protein>
<evidence type="ECO:0000313" key="1">
    <source>
        <dbReference type="EMBL" id="NOV42595.1"/>
    </source>
</evidence>
<accession>A0A6M2D949</accession>
<dbReference type="EMBL" id="GHWJ01009858">
    <property type="protein sequence ID" value="NOV42595.1"/>
    <property type="molecule type" value="Transcribed_RNA"/>
</dbReference>
<reference evidence="1" key="1">
    <citation type="submission" date="2019-09" db="EMBL/GenBank/DDBJ databases">
        <title>Organ-specific transcriptomic study of the physiology of the cattle tick, Rhipicephalus microplus.</title>
        <authorList>
            <person name="Tirloni L."/>
            <person name="Braz G."/>
            <person name="Gandara A.C.P."/>
            <person name="Sabadin G.A."/>
            <person name="da Silva R.M."/>
            <person name="Guizzo M.G."/>
            <person name="Machado J.A."/>
            <person name="Costa E.P."/>
            <person name="Gomes H.F."/>
            <person name="Moraes J."/>
            <person name="Mota M.B.S."/>
            <person name="Mesquita R.D."/>
            <person name="Alvarenga P.H."/>
            <person name="Alves F."/>
            <person name="Seixas A."/>
            <person name="da Fonseca R.N."/>
            <person name="Fogaca A."/>
            <person name="Logullo C."/>
            <person name="Tanaka A."/>
            <person name="Daffre S."/>
            <person name="Termignoni C."/>
            <person name="Vaz I.S.Jr."/>
            <person name="Oliveira P.L."/>
            <person name="Ribeiro J.M."/>
        </authorList>
    </citation>
    <scope>NUCLEOTIDE SEQUENCE</scope>
    <source>
        <strain evidence="1">Porto Alegre</strain>
    </source>
</reference>
<name>A0A6M2D949_RHIMP</name>
<proteinExistence type="predicted"/>
<organism evidence="1">
    <name type="scientific">Rhipicephalus microplus</name>
    <name type="common">Cattle tick</name>
    <name type="synonym">Boophilus microplus</name>
    <dbReference type="NCBI Taxonomy" id="6941"/>
    <lineage>
        <taxon>Eukaryota</taxon>
        <taxon>Metazoa</taxon>
        <taxon>Ecdysozoa</taxon>
        <taxon>Arthropoda</taxon>
        <taxon>Chelicerata</taxon>
        <taxon>Arachnida</taxon>
        <taxon>Acari</taxon>
        <taxon>Parasitiformes</taxon>
        <taxon>Ixodida</taxon>
        <taxon>Ixodoidea</taxon>
        <taxon>Ixodidae</taxon>
        <taxon>Rhipicephalinae</taxon>
        <taxon>Rhipicephalus</taxon>
        <taxon>Boophilus</taxon>
    </lineage>
</organism>
<dbReference type="AlphaFoldDB" id="A0A6M2D949"/>